<evidence type="ECO:0000256" key="9">
    <source>
        <dbReference type="ARBA" id="ARBA00023125"/>
    </source>
</evidence>
<keyword evidence="4 12" id="KW-0479">Metal-binding</keyword>
<comment type="subcellular location">
    <subcellularLocation>
        <location evidence="12">Cytoplasm</location>
    </subcellularLocation>
</comment>
<dbReference type="Gene3D" id="3.30.420.10">
    <property type="entry name" value="Ribonuclease H-like superfamily/Ribonuclease H"/>
    <property type="match status" value="1"/>
</dbReference>
<dbReference type="EMBL" id="AEDQ01000029">
    <property type="protein sequence ID" value="EFL43880.1"/>
    <property type="molecule type" value="Genomic_DNA"/>
</dbReference>
<evidence type="ECO:0000256" key="1">
    <source>
        <dbReference type="ARBA" id="ARBA00009518"/>
    </source>
</evidence>
<feature type="binding site" evidence="12">
    <location>
        <position position="7"/>
    </location>
    <ligand>
        <name>Mg(2+)</name>
        <dbReference type="ChEBI" id="CHEBI:18420"/>
        <label>1</label>
    </ligand>
</feature>
<evidence type="ECO:0000256" key="2">
    <source>
        <dbReference type="ARBA" id="ARBA00022490"/>
    </source>
</evidence>
<name>A0ABP2IZL0_9ACTN</name>
<keyword evidence="6 12" id="KW-0227">DNA damage</keyword>
<keyword evidence="2 12" id="KW-0963">Cytoplasm</keyword>
<evidence type="ECO:0000256" key="6">
    <source>
        <dbReference type="ARBA" id="ARBA00022763"/>
    </source>
</evidence>
<keyword evidence="10 12" id="KW-0233">DNA recombination</keyword>
<keyword evidence="9 12" id="KW-0238">DNA-binding</keyword>
<evidence type="ECO:0000256" key="3">
    <source>
        <dbReference type="ARBA" id="ARBA00022722"/>
    </source>
</evidence>
<dbReference type="CDD" id="cd16962">
    <property type="entry name" value="RuvC"/>
    <property type="match status" value="1"/>
</dbReference>
<dbReference type="RefSeq" id="WP_006304547.1">
    <property type="nucleotide sequence ID" value="NZ_AEDQ01000029.1"/>
</dbReference>
<dbReference type="GO" id="GO:0016787">
    <property type="term" value="F:hydrolase activity"/>
    <property type="evidence" value="ECO:0007669"/>
    <property type="project" value="UniProtKB-KW"/>
</dbReference>
<keyword evidence="8 12" id="KW-0460">Magnesium</keyword>
<dbReference type="SUPFAM" id="SSF53098">
    <property type="entry name" value="Ribonuclease H-like"/>
    <property type="match status" value="1"/>
</dbReference>
<comment type="catalytic activity">
    <reaction evidence="12">
        <text>Endonucleolytic cleavage at a junction such as a reciprocal single-stranded crossover between two homologous DNA duplexes (Holliday junction).</text>
        <dbReference type="EC" id="3.1.21.10"/>
    </reaction>
</comment>
<comment type="similarity">
    <text evidence="1 12">Belongs to the RuvC family.</text>
</comment>
<reference evidence="15 16" key="1">
    <citation type="submission" date="2010-08" db="EMBL/GenBank/DDBJ databases">
        <authorList>
            <person name="Durkin A.S."/>
            <person name="Madupu R."/>
            <person name="Torralba M."/>
            <person name="Gillis M."/>
            <person name="Methe B."/>
            <person name="Sutton G."/>
            <person name="Nelson K.E."/>
        </authorList>
    </citation>
    <scope>NUCLEOTIDE SEQUENCE [LARGE SCALE GENOMIC DNA]</scope>
    <source>
        <strain evidence="15 16">PB189-T1-4</strain>
    </source>
</reference>
<dbReference type="EC" id="3.1.21.10" evidence="12 13"/>
<sequence>MIILGIDPGLAHTGWGIIETKGSVCRARAYGCITTHAAESLDRRLGSIYDGIEQAICTYAPAEVAIEKIFFGENTASAIATAHARGAALVACARAGIVLGEYTPMQIKQAVVGTGSADKRQVIYMVRTILKLDHDPRPDHCADALAAAICHHNAQSTQRLAYKSASVQMLEQLTAQQAYERTLAREHTQAATQAHADYAHGKGNVMNKTRQSRRNSS</sequence>
<keyword evidence="7 12" id="KW-0378">Hydrolase</keyword>
<feature type="active site" evidence="12">
    <location>
        <position position="140"/>
    </location>
</feature>
<evidence type="ECO:0000313" key="16">
    <source>
        <dbReference type="Proteomes" id="UP000004431"/>
    </source>
</evidence>
<dbReference type="NCBIfam" id="NF000711">
    <property type="entry name" value="PRK00039.2-1"/>
    <property type="match status" value="1"/>
</dbReference>
<dbReference type="PANTHER" id="PTHR30194">
    <property type="entry name" value="CROSSOVER JUNCTION ENDODEOXYRIBONUCLEASE RUVC"/>
    <property type="match status" value="1"/>
</dbReference>
<dbReference type="NCBIfam" id="TIGR00228">
    <property type="entry name" value="ruvC"/>
    <property type="match status" value="1"/>
</dbReference>
<feature type="binding site" evidence="12">
    <location>
        <position position="140"/>
    </location>
    <ligand>
        <name>Mg(2+)</name>
        <dbReference type="ChEBI" id="CHEBI:18420"/>
        <label>1</label>
    </ligand>
</feature>
<dbReference type="PANTHER" id="PTHR30194:SF3">
    <property type="entry name" value="CROSSOVER JUNCTION ENDODEOXYRIBONUCLEASE RUVC"/>
    <property type="match status" value="1"/>
</dbReference>
<feature type="active site" evidence="12">
    <location>
        <position position="67"/>
    </location>
</feature>
<proteinExistence type="inferred from homology"/>
<evidence type="ECO:0000256" key="5">
    <source>
        <dbReference type="ARBA" id="ARBA00022759"/>
    </source>
</evidence>
<evidence type="ECO:0000256" key="7">
    <source>
        <dbReference type="ARBA" id="ARBA00022801"/>
    </source>
</evidence>
<keyword evidence="16" id="KW-1185">Reference proteome</keyword>
<comment type="function">
    <text evidence="12">The RuvA-RuvB-RuvC complex processes Holliday junction (HJ) DNA during genetic recombination and DNA repair. Endonuclease that resolves HJ intermediates. Cleaves cruciform DNA by making single-stranded nicks across the HJ at symmetrical positions within the homologous arms, yielding a 5'-phosphate and a 3'-hydroxyl group; requires a central core of homology in the junction. The consensus cleavage sequence is 5'-(A/T)TT(C/G)-3'. Cleavage occurs on the 3'-side of the TT dinucleotide at the point of strand exchange. HJ branch migration catalyzed by RuvA-RuvB allows RuvC to scan DNA until it finds its consensus sequence, where it cleaves and resolves the cruciform DNA.</text>
</comment>
<organism evidence="15 16">
    <name type="scientific">Fannyhessea vaginae PB189-T1-4</name>
    <dbReference type="NCBI Taxonomy" id="866774"/>
    <lineage>
        <taxon>Bacteria</taxon>
        <taxon>Bacillati</taxon>
        <taxon>Actinomycetota</taxon>
        <taxon>Coriobacteriia</taxon>
        <taxon>Coriobacteriales</taxon>
        <taxon>Atopobiaceae</taxon>
        <taxon>Fannyhessea</taxon>
    </lineage>
</organism>
<evidence type="ECO:0000313" key="15">
    <source>
        <dbReference type="EMBL" id="EFL43880.1"/>
    </source>
</evidence>
<dbReference type="Pfam" id="PF02075">
    <property type="entry name" value="RuvC"/>
    <property type="match status" value="1"/>
</dbReference>
<dbReference type="Proteomes" id="UP000004431">
    <property type="component" value="Unassembled WGS sequence"/>
</dbReference>
<dbReference type="InterPro" id="IPR002176">
    <property type="entry name" value="X-over_junc_endoDNase_RuvC"/>
</dbReference>
<evidence type="ECO:0000256" key="11">
    <source>
        <dbReference type="ARBA" id="ARBA00023204"/>
    </source>
</evidence>
<accession>A0ABP2IZL0</accession>
<dbReference type="InterPro" id="IPR012337">
    <property type="entry name" value="RNaseH-like_sf"/>
</dbReference>
<feature type="active site" evidence="12">
    <location>
        <position position="7"/>
    </location>
</feature>
<keyword evidence="3 12" id="KW-0540">Nuclease</keyword>
<feature type="binding site" evidence="12">
    <location>
        <position position="67"/>
    </location>
    <ligand>
        <name>Mg(2+)</name>
        <dbReference type="ChEBI" id="CHEBI:18420"/>
        <label>2</label>
    </ligand>
</feature>
<evidence type="ECO:0000256" key="8">
    <source>
        <dbReference type="ARBA" id="ARBA00022842"/>
    </source>
</evidence>
<dbReference type="PRINTS" id="PR00696">
    <property type="entry name" value="RSOLVASERUVC"/>
</dbReference>
<comment type="cofactor">
    <cofactor evidence="12">
        <name>Mg(2+)</name>
        <dbReference type="ChEBI" id="CHEBI:18420"/>
    </cofactor>
    <text evidence="12">Binds 2 Mg(2+) ion per subunit.</text>
</comment>
<gene>
    <name evidence="12 15" type="primary">ruvC</name>
    <name evidence="15" type="ORF">HMPREF9248_0479</name>
</gene>
<evidence type="ECO:0000256" key="14">
    <source>
        <dbReference type="SAM" id="MobiDB-lite"/>
    </source>
</evidence>
<dbReference type="InterPro" id="IPR036397">
    <property type="entry name" value="RNaseH_sf"/>
</dbReference>
<protein>
    <recommendedName>
        <fullName evidence="12 13">Crossover junction endodeoxyribonuclease RuvC</fullName>
        <ecNumber evidence="12 13">3.1.21.10</ecNumber>
    </recommendedName>
    <alternativeName>
        <fullName evidence="12">Holliday junction nuclease RuvC</fullName>
    </alternativeName>
    <alternativeName>
        <fullName evidence="12">Holliday junction resolvase RuvC</fullName>
    </alternativeName>
</protein>
<evidence type="ECO:0000256" key="13">
    <source>
        <dbReference type="NCBIfam" id="TIGR00228"/>
    </source>
</evidence>
<dbReference type="HAMAP" id="MF_00034">
    <property type="entry name" value="RuvC"/>
    <property type="match status" value="1"/>
</dbReference>
<keyword evidence="5 12" id="KW-0255">Endonuclease</keyword>
<evidence type="ECO:0000256" key="10">
    <source>
        <dbReference type="ARBA" id="ARBA00023172"/>
    </source>
</evidence>
<evidence type="ECO:0000256" key="12">
    <source>
        <dbReference type="HAMAP-Rule" id="MF_00034"/>
    </source>
</evidence>
<keyword evidence="11 12" id="KW-0234">DNA repair</keyword>
<evidence type="ECO:0000256" key="4">
    <source>
        <dbReference type="ARBA" id="ARBA00022723"/>
    </source>
</evidence>
<feature type="region of interest" description="Disordered" evidence="14">
    <location>
        <begin position="186"/>
        <end position="217"/>
    </location>
</feature>
<comment type="caution">
    <text evidence="15">The sequence shown here is derived from an EMBL/GenBank/DDBJ whole genome shotgun (WGS) entry which is preliminary data.</text>
</comment>
<comment type="subunit">
    <text evidence="12">Homodimer which binds Holliday junction (HJ) DNA. The HJ becomes 2-fold symmetrical on binding to RuvC with unstacked arms; it has a different conformation from HJ DNA in complex with RuvA. In the full resolvosome a probable DNA-RuvA(4)-RuvB(12)-RuvC(2) complex forms which resolves the HJ.</text>
</comment>